<dbReference type="Pfam" id="PF01554">
    <property type="entry name" value="MatE"/>
    <property type="match status" value="2"/>
</dbReference>
<dbReference type="CDD" id="cd13143">
    <property type="entry name" value="MATE_MepA_like"/>
    <property type="match status" value="1"/>
</dbReference>
<evidence type="ECO:0000256" key="4">
    <source>
        <dbReference type="ARBA" id="ARBA00022448"/>
    </source>
</evidence>
<feature type="transmembrane region" description="Helical" evidence="10">
    <location>
        <begin position="418"/>
        <end position="436"/>
    </location>
</feature>
<dbReference type="PANTHER" id="PTHR43823">
    <property type="entry name" value="SPORULATION PROTEIN YKVU"/>
    <property type="match status" value="1"/>
</dbReference>
<sequence length="447" mass="48474">MTELANDLGTQKISNLLIKQAAPATIGILVMSLNMIVDTIFVGQWIGVLAIAAITVVLPIAFLISSIGMGIGIGGSSIISRALGAGKSEKAFLTFGNQVSLTVILAILFVIIGNFFSVPILNLFGAKGDILPIASEYFGVIIYGVPFLAFAMMGNPTIRAEGKPKFAMYAMMIPAVLNIVLDVIFIKFFNWGMWGAGLATSISYASCGLYILYFFLSSKSELKIIPKNFKLDGKIVREIVELGGVSIVRQGAISILMIVLNYSLFKYGGEISIAVFGIINRVMMFSLSPVMGVSQGFLPVAGYNIGANKNERVKETIKKSIIYGSVLGTIIFITILFFKEEVIWIFTNDAILLAETPSAMLIVFLATPVITMQLIGSAYFQAAGKALPALFLTLLKQGIFLIPLAYFLPKYYGISGVWWSFPIADVLSTLITILVLKREVNRNLKST</sequence>
<comment type="caution">
    <text evidence="11">The sequence shown here is derived from an EMBL/GenBank/DDBJ whole genome shotgun (WGS) entry which is preliminary data.</text>
</comment>
<feature type="transmembrane region" description="Helical" evidence="10">
    <location>
        <begin position="21"/>
        <end position="42"/>
    </location>
</feature>
<feature type="transmembrane region" description="Helical" evidence="10">
    <location>
        <begin position="137"/>
        <end position="154"/>
    </location>
</feature>
<evidence type="ECO:0000256" key="2">
    <source>
        <dbReference type="ARBA" id="ARBA00008417"/>
    </source>
</evidence>
<keyword evidence="5" id="KW-1003">Cell membrane</keyword>
<dbReference type="NCBIfam" id="TIGR00797">
    <property type="entry name" value="matE"/>
    <property type="match status" value="1"/>
</dbReference>
<evidence type="ECO:0000256" key="9">
    <source>
        <dbReference type="ARBA" id="ARBA00023251"/>
    </source>
</evidence>
<keyword evidence="4" id="KW-0813">Transport</keyword>
<reference evidence="11 12" key="1">
    <citation type="submission" date="2016-02" db="EMBL/GenBank/DDBJ databases">
        <title>Draft genome sequence of Polaribacter atrinae KACC17473.</title>
        <authorList>
            <person name="Shin S.-K."/>
            <person name="Yi H."/>
        </authorList>
    </citation>
    <scope>NUCLEOTIDE SEQUENCE [LARGE SCALE GENOMIC DNA]</scope>
    <source>
        <strain evidence="11 12">KACC 17473</strain>
    </source>
</reference>
<dbReference type="InterPro" id="IPR048279">
    <property type="entry name" value="MdtK-like"/>
</dbReference>
<dbReference type="PIRSF" id="PIRSF006603">
    <property type="entry name" value="DinF"/>
    <property type="match status" value="1"/>
</dbReference>
<evidence type="ECO:0000256" key="8">
    <source>
        <dbReference type="ARBA" id="ARBA00023136"/>
    </source>
</evidence>
<feature type="transmembrane region" description="Helical" evidence="10">
    <location>
        <begin position="387"/>
        <end position="406"/>
    </location>
</feature>
<feature type="transmembrane region" description="Helical" evidence="10">
    <location>
        <begin position="166"/>
        <end position="188"/>
    </location>
</feature>
<keyword evidence="12" id="KW-1185">Reference proteome</keyword>
<keyword evidence="8 10" id="KW-0472">Membrane</keyword>
<dbReference type="GO" id="GO:0042910">
    <property type="term" value="F:xenobiotic transmembrane transporter activity"/>
    <property type="evidence" value="ECO:0007669"/>
    <property type="project" value="InterPro"/>
</dbReference>
<evidence type="ECO:0000256" key="3">
    <source>
        <dbReference type="ARBA" id="ARBA00022106"/>
    </source>
</evidence>
<feature type="transmembrane region" description="Helical" evidence="10">
    <location>
        <begin position="48"/>
        <end position="71"/>
    </location>
</feature>
<dbReference type="GO" id="GO:0046677">
    <property type="term" value="P:response to antibiotic"/>
    <property type="evidence" value="ECO:0007669"/>
    <property type="project" value="UniProtKB-KW"/>
</dbReference>
<feature type="transmembrane region" description="Helical" evidence="10">
    <location>
        <begin position="321"/>
        <end position="338"/>
    </location>
</feature>
<evidence type="ECO:0000313" key="12">
    <source>
        <dbReference type="Proteomes" id="UP000076923"/>
    </source>
</evidence>
<evidence type="ECO:0000256" key="7">
    <source>
        <dbReference type="ARBA" id="ARBA00022989"/>
    </source>
</evidence>
<evidence type="ECO:0000256" key="6">
    <source>
        <dbReference type="ARBA" id="ARBA00022692"/>
    </source>
</evidence>
<dbReference type="InterPro" id="IPR045070">
    <property type="entry name" value="MATE_MepA-like"/>
</dbReference>
<dbReference type="OrthoDB" id="9811110at2"/>
<dbReference type="STRING" id="1333662.LPB303_09545"/>
<dbReference type="RefSeq" id="WP_068449797.1">
    <property type="nucleotide sequence ID" value="NZ_CANKUV010000006.1"/>
</dbReference>
<keyword evidence="9" id="KW-0046">Antibiotic resistance</keyword>
<keyword evidence="6 10" id="KW-0812">Transmembrane</keyword>
<dbReference type="InterPro" id="IPR051327">
    <property type="entry name" value="MATE_MepA_subfamily"/>
</dbReference>
<dbReference type="PANTHER" id="PTHR43823:SF3">
    <property type="entry name" value="MULTIDRUG EXPORT PROTEIN MEPA"/>
    <property type="match status" value="1"/>
</dbReference>
<comment type="subcellular location">
    <subcellularLocation>
        <location evidence="1">Cell membrane</location>
        <topology evidence="1">Multi-pass membrane protein</topology>
    </subcellularLocation>
</comment>
<evidence type="ECO:0000256" key="10">
    <source>
        <dbReference type="SAM" id="Phobius"/>
    </source>
</evidence>
<dbReference type="GO" id="GO:0005886">
    <property type="term" value="C:plasma membrane"/>
    <property type="evidence" value="ECO:0007669"/>
    <property type="project" value="UniProtKB-SubCell"/>
</dbReference>
<proteinExistence type="inferred from homology"/>
<feature type="transmembrane region" description="Helical" evidence="10">
    <location>
        <begin position="358"/>
        <end position="380"/>
    </location>
</feature>
<accession>A0A176TCL0</accession>
<protein>
    <recommendedName>
        <fullName evidence="3">Multidrug export protein MepA</fullName>
    </recommendedName>
</protein>
<feature type="transmembrane region" description="Helical" evidence="10">
    <location>
        <begin position="92"/>
        <end position="117"/>
    </location>
</feature>
<organism evidence="11 12">
    <name type="scientific">Polaribacter atrinae</name>
    <dbReference type="NCBI Taxonomy" id="1333662"/>
    <lineage>
        <taxon>Bacteria</taxon>
        <taxon>Pseudomonadati</taxon>
        <taxon>Bacteroidota</taxon>
        <taxon>Flavobacteriia</taxon>
        <taxon>Flavobacteriales</taxon>
        <taxon>Flavobacteriaceae</taxon>
    </lineage>
</organism>
<gene>
    <name evidence="11" type="ORF">LPB303_09545</name>
</gene>
<feature type="transmembrane region" description="Helical" evidence="10">
    <location>
        <begin position="271"/>
        <end position="300"/>
    </location>
</feature>
<evidence type="ECO:0000256" key="1">
    <source>
        <dbReference type="ARBA" id="ARBA00004651"/>
    </source>
</evidence>
<dbReference type="InterPro" id="IPR002528">
    <property type="entry name" value="MATE_fam"/>
</dbReference>
<dbReference type="AlphaFoldDB" id="A0A176TCL0"/>
<feature type="transmembrane region" description="Helical" evidence="10">
    <location>
        <begin position="194"/>
        <end position="218"/>
    </location>
</feature>
<keyword evidence="7 10" id="KW-1133">Transmembrane helix</keyword>
<dbReference type="Proteomes" id="UP000076923">
    <property type="component" value="Unassembled WGS sequence"/>
</dbReference>
<evidence type="ECO:0000313" key="11">
    <source>
        <dbReference type="EMBL" id="OAD45166.1"/>
    </source>
</evidence>
<name>A0A176TCL0_9FLAO</name>
<evidence type="ECO:0000256" key="5">
    <source>
        <dbReference type="ARBA" id="ARBA00022475"/>
    </source>
</evidence>
<dbReference type="EMBL" id="LVWE01000032">
    <property type="protein sequence ID" value="OAD45166.1"/>
    <property type="molecule type" value="Genomic_DNA"/>
</dbReference>
<dbReference type="GO" id="GO:0015297">
    <property type="term" value="F:antiporter activity"/>
    <property type="evidence" value="ECO:0007669"/>
    <property type="project" value="InterPro"/>
</dbReference>
<comment type="similarity">
    <text evidence="2">Belongs to the multi antimicrobial extrusion (MATE) (TC 2.A.66.1) family. MepA subfamily.</text>
</comment>